<dbReference type="Gene3D" id="4.10.830.40">
    <property type="match status" value="1"/>
</dbReference>
<dbReference type="Pfam" id="PF13765">
    <property type="entry name" value="PRY"/>
    <property type="match status" value="1"/>
</dbReference>
<evidence type="ECO:0000256" key="1">
    <source>
        <dbReference type="ARBA" id="ARBA00022588"/>
    </source>
</evidence>
<dbReference type="InterPro" id="IPR001841">
    <property type="entry name" value="Znf_RING"/>
</dbReference>
<protein>
    <recommendedName>
        <fullName evidence="8">Fish virus induced TRIM protein</fullName>
    </recommendedName>
</protein>
<accession>A0A060W647</accession>
<dbReference type="SMART" id="SM00449">
    <property type="entry name" value="SPRY"/>
    <property type="match status" value="1"/>
</dbReference>
<dbReference type="PROSITE" id="PS00518">
    <property type="entry name" value="ZF_RING_1"/>
    <property type="match status" value="1"/>
</dbReference>
<dbReference type="Gene3D" id="3.30.160.60">
    <property type="entry name" value="Classic Zinc Finger"/>
    <property type="match status" value="1"/>
</dbReference>
<dbReference type="Proteomes" id="UP000193380">
    <property type="component" value="Unassembled WGS sequence"/>
</dbReference>
<dbReference type="GO" id="GO:0008270">
    <property type="term" value="F:zinc ion binding"/>
    <property type="evidence" value="ECO:0007669"/>
    <property type="project" value="UniProtKB-KW"/>
</dbReference>
<dbReference type="GO" id="GO:0045087">
    <property type="term" value="P:innate immune response"/>
    <property type="evidence" value="ECO:0007669"/>
    <property type="project" value="UniProtKB-KW"/>
</dbReference>
<sequence>MAEAVFDKDLITCSICLDPLKDPVTTACGHSYCMGCIKESWDQDDGKGVYSCPQCRQTFTPRPVLGKNTLLNELVEKLKMTGLQAAPPAYCCAGPLDVGCDICAGRKLKAVKSCLLCLASYCATHLKLHNDLNQGKKHKLIDATRLQEKICTRHDKLLEVYCRTDQQCICLLCVIDDHKGHDIVAAAEERTEKQKQLGGNNLKSQQRIQEREKEMQELRQAVDSLKRSAQAELFDSERTLTELIHSVEKRRSEVKELIIAQAKAQVSLAKRHLKQLEQEVAELRRRDAELKHLSHTEDHIHFLQHFQSLCVPLGSEGTPSIIVTFEHVKKFVTELKERLQDICKEEMDRIYGKVTKVPNIRLSEPKTREEFLEYCCPLTLDPNTANQLLCLSEGNRKVTRSHKIQAYPNHEHRFSHWKQVLCKEGVWSVSEPCYWEVEWTGVEVDVAVSYKGISRRGSGRECWFGANDQSWRLYCSASRCCFYHNGRETSIPAIRSDSRVGVYLDHRAGTLSFYSVTVSDTMTLLHGVKTTFTRPLYPGFGVGSSVRILTPFMSSN</sequence>
<dbReference type="SMART" id="SM00589">
    <property type="entry name" value="PRY"/>
    <property type="match status" value="1"/>
</dbReference>
<evidence type="ECO:0000313" key="6">
    <source>
        <dbReference type="EMBL" id="CDQ62521.1"/>
    </source>
</evidence>
<reference evidence="6" key="2">
    <citation type="submission" date="2014-03" db="EMBL/GenBank/DDBJ databases">
        <authorList>
            <person name="Genoscope - CEA"/>
        </authorList>
    </citation>
    <scope>NUCLEOTIDE SEQUENCE</scope>
</reference>
<dbReference type="Pfam" id="PF15227">
    <property type="entry name" value="zf-C3HC4_4"/>
    <property type="match status" value="1"/>
</dbReference>
<keyword evidence="4" id="KW-0862">Zinc</keyword>
<keyword evidence="5" id="KW-0391">Immunity</keyword>
<dbReference type="PRINTS" id="PR01407">
    <property type="entry name" value="BUTYPHLNCDUF"/>
</dbReference>
<evidence type="ECO:0000256" key="2">
    <source>
        <dbReference type="ARBA" id="ARBA00022723"/>
    </source>
</evidence>
<evidence type="ECO:0000313" key="7">
    <source>
        <dbReference type="Proteomes" id="UP000193380"/>
    </source>
</evidence>
<dbReference type="SMART" id="SM00184">
    <property type="entry name" value="RING"/>
    <property type="match status" value="1"/>
</dbReference>
<dbReference type="PANTHER" id="PTHR25465">
    <property type="entry name" value="B-BOX DOMAIN CONTAINING"/>
    <property type="match status" value="1"/>
</dbReference>
<dbReference type="InterPro" id="IPR043136">
    <property type="entry name" value="B30.2/SPRY_sf"/>
</dbReference>
<dbReference type="CDD" id="cd19769">
    <property type="entry name" value="Bbox2_TRIM16-like"/>
    <property type="match status" value="1"/>
</dbReference>
<dbReference type="SUPFAM" id="SSF57850">
    <property type="entry name" value="RING/U-box"/>
    <property type="match status" value="1"/>
</dbReference>
<evidence type="ECO:0000256" key="4">
    <source>
        <dbReference type="ARBA" id="ARBA00022833"/>
    </source>
</evidence>
<dbReference type="EMBL" id="FR904409">
    <property type="protein sequence ID" value="CDQ62521.1"/>
    <property type="molecule type" value="Genomic_DNA"/>
</dbReference>
<gene>
    <name evidence="6" type="ORF">GSONMT00067341001</name>
</gene>
<dbReference type="GO" id="GO:0005737">
    <property type="term" value="C:cytoplasm"/>
    <property type="evidence" value="ECO:0007669"/>
    <property type="project" value="UniProtKB-ARBA"/>
</dbReference>
<dbReference type="PROSITE" id="PS50188">
    <property type="entry name" value="B302_SPRY"/>
    <property type="match status" value="1"/>
</dbReference>
<dbReference type="InterPro" id="IPR003879">
    <property type="entry name" value="Butyrophylin_SPRY"/>
</dbReference>
<dbReference type="PaxDb" id="8022-A0A060W647"/>
<name>A0A060W647_ONCMY</name>
<dbReference type="InterPro" id="IPR013083">
    <property type="entry name" value="Znf_RING/FYVE/PHD"/>
</dbReference>
<dbReference type="CDD" id="cd16040">
    <property type="entry name" value="SPRY_PRY_SNTX"/>
    <property type="match status" value="1"/>
</dbReference>
<dbReference type="InterPro" id="IPR013320">
    <property type="entry name" value="ConA-like_dom_sf"/>
</dbReference>
<keyword evidence="1" id="KW-0399">Innate immunity</keyword>
<dbReference type="Gene3D" id="2.60.120.920">
    <property type="match status" value="1"/>
</dbReference>
<dbReference type="InterPro" id="IPR058030">
    <property type="entry name" value="TRIM8/14/16/25/29/45/65_CC"/>
</dbReference>
<dbReference type="STRING" id="8022.A0A060W647"/>
<evidence type="ECO:0008006" key="8">
    <source>
        <dbReference type="Google" id="ProtNLM"/>
    </source>
</evidence>
<dbReference type="AlphaFoldDB" id="A0A060W647"/>
<dbReference type="InterPro" id="IPR001870">
    <property type="entry name" value="B30.2/SPRY"/>
</dbReference>
<dbReference type="InterPro" id="IPR017907">
    <property type="entry name" value="Znf_RING_CS"/>
</dbReference>
<dbReference type="PROSITE" id="PS50089">
    <property type="entry name" value="ZF_RING_2"/>
    <property type="match status" value="1"/>
</dbReference>
<reference evidence="6" key="1">
    <citation type="journal article" date="2014" name="Nat. Commun.">
        <title>The rainbow trout genome provides novel insights into evolution after whole-genome duplication in vertebrates.</title>
        <authorList>
            <person name="Berthelot C."/>
            <person name="Brunet F."/>
            <person name="Chalopin D."/>
            <person name="Juanchich A."/>
            <person name="Bernard M."/>
            <person name="Noel B."/>
            <person name="Bento P."/>
            <person name="Da Silva C."/>
            <person name="Labadie K."/>
            <person name="Alberti A."/>
            <person name="Aury J.M."/>
            <person name="Louis A."/>
            <person name="Dehais P."/>
            <person name="Bardou P."/>
            <person name="Montfort J."/>
            <person name="Klopp C."/>
            <person name="Cabau C."/>
            <person name="Gaspin C."/>
            <person name="Thorgaard G.H."/>
            <person name="Boussaha M."/>
            <person name="Quillet E."/>
            <person name="Guyomard R."/>
            <person name="Galiana D."/>
            <person name="Bobe J."/>
            <person name="Volff J.N."/>
            <person name="Genet C."/>
            <person name="Wincker P."/>
            <person name="Jaillon O."/>
            <person name="Roest Crollius H."/>
            <person name="Guiguen Y."/>
        </authorList>
    </citation>
    <scope>NUCLEOTIDE SEQUENCE [LARGE SCALE GENOMIC DNA]</scope>
</reference>
<dbReference type="PANTHER" id="PTHR25465:SF5">
    <property type="entry name" value="E3 UBIQUITIN_ISG15 LIGASE TRIM25-RELATED"/>
    <property type="match status" value="1"/>
</dbReference>
<proteinExistence type="predicted"/>
<dbReference type="InterPro" id="IPR051051">
    <property type="entry name" value="E3_ubiq-ligase_TRIM/RNF"/>
</dbReference>
<dbReference type="Gene3D" id="3.30.40.10">
    <property type="entry name" value="Zinc/RING finger domain, C3HC4 (zinc finger)"/>
    <property type="match status" value="1"/>
</dbReference>
<dbReference type="SUPFAM" id="SSF57845">
    <property type="entry name" value="B-box zinc-binding domain"/>
    <property type="match status" value="1"/>
</dbReference>
<evidence type="ECO:0000256" key="3">
    <source>
        <dbReference type="ARBA" id="ARBA00022771"/>
    </source>
</evidence>
<organism evidence="6 7">
    <name type="scientific">Oncorhynchus mykiss</name>
    <name type="common">Rainbow trout</name>
    <name type="synonym">Salmo gairdneri</name>
    <dbReference type="NCBI Taxonomy" id="8022"/>
    <lineage>
        <taxon>Eukaryota</taxon>
        <taxon>Metazoa</taxon>
        <taxon>Chordata</taxon>
        <taxon>Craniata</taxon>
        <taxon>Vertebrata</taxon>
        <taxon>Euteleostomi</taxon>
        <taxon>Actinopterygii</taxon>
        <taxon>Neopterygii</taxon>
        <taxon>Teleostei</taxon>
        <taxon>Protacanthopterygii</taxon>
        <taxon>Salmoniformes</taxon>
        <taxon>Salmonidae</taxon>
        <taxon>Salmoninae</taxon>
        <taxon>Oncorhynchus</taxon>
    </lineage>
</organism>
<dbReference type="Pfam" id="PF00622">
    <property type="entry name" value="SPRY"/>
    <property type="match status" value="1"/>
</dbReference>
<dbReference type="Pfam" id="PF25600">
    <property type="entry name" value="TRIM_CC"/>
    <property type="match status" value="1"/>
</dbReference>
<keyword evidence="3" id="KW-0863">Zinc-finger</keyword>
<keyword evidence="2" id="KW-0479">Metal-binding</keyword>
<dbReference type="InterPro" id="IPR003877">
    <property type="entry name" value="SPRY_dom"/>
</dbReference>
<dbReference type="Pfam" id="PF00643">
    <property type="entry name" value="zf-B_box"/>
    <property type="match status" value="1"/>
</dbReference>
<evidence type="ECO:0000256" key="5">
    <source>
        <dbReference type="ARBA" id="ARBA00022859"/>
    </source>
</evidence>
<dbReference type="SUPFAM" id="SSF49899">
    <property type="entry name" value="Concanavalin A-like lectins/glucanases"/>
    <property type="match status" value="1"/>
</dbReference>
<dbReference type="InterPro" id="IPR000315">
    <property type="entry name" value="Znf_B-box"/>
</dbReference>
<dbReference type="PROSITE" id="PS50119">
    <property type="entry name" value="ZF_BBOX"/>
    <property type="match status" value="1"/>
</dbReference>
<dbReference type="InterPro" id="IPR006574">
    <property type="entry name" value="PRY"/>
</dbReference>
<dbReference type="SMART" id="SM00336">
    <property type="entry name" value="BBOX"/>
    <property type="match status" value="1"/>
</dbReference>